<name>A0A017SVH3_9BACT</name>
<feature type="region of interest" description="Disordered" evidence="1">
    <location>
        <begin position="474"/>
        <end position="509"/>
    </location>
</feature>
<dbReference type="eggNOG" id="COG2425">
    <property type="taxonomic scope" value="Bacteria"/>
</dbReference>
<protein>
    <recommendedName>
        <fullName evidence="4">VWA domain-containing protein</fullName>
    </recommendedName>
</protein>
<comment type="caution">
    <text evidence="2">The sequence shown here is derived from an EMBL/GenBank/DDBJ whole genome shotgun (WGS) entry which is preliminary data.</text>
</comment>
<reference evidence="2 3" key="1">
    <citation type="submission" date="2013-05" db="EMBL/GenBank/DDBJ databases">
        <title>Genome assembly of Chondromyces apiculatus DSM 436.</title>
        <authorList>
            <person name="Sharma G."/>
            <person name="Khatri I."/>
            <person name="Kaur C."/>
            <person name="Mayilraj S."/>
            <person name="Subramanian S."/>
        </authorList>
    </citation>
    <scope>NUCLEOTIDE SEQUENCE [LARGE SCALE GENOMIC DNA]</scope>
    <source>
        <strain evidence="2 3">DSM 436</strain>
    </source>
</reference>
<sequence>MPVPSKLLDDTSVSGPLGSLALSQIRPGSSSLALRAIRWHEGLERLGVVLPFALAHDVGLLFAAPREQLEIGPRCPPAQLTARLRDAPRLFEAYRSLLAEIGDSEAARRAAQLKMNDDLITVILSRVLGTVAARLTLAPPYRSRVPVDASLFDGIDPQLPSLFQTARRDFEQRALEALEAARLFVLTMADALDIDTLRLFGMLGSEASAGALAQVDLLAALESPEANDIVNFSLEILPSVLETKTRPASGTTAAFGYSGINTRGTIDSLMLTELAWDDLELARRIADNEVLYYAREQSRDEQRRIHYLLIDASASMRGDRQTFARGMAIATGKKLLLQGEDVAFRFYDARLYELHRAKAGQLPTGHILSFKGERGRNPARVFAELSTDLDLTRHHDPRTPVVHLFTHAALYIPREMIQAVRAHAHLSAVFILPSGGELDLDYLDLLDAHWVVDHATISGGGAARATAARSILGETQGDTTAGPASVHRPLDAPASRRSAPSGSPTTGGH</sequence>
<dbReference type="EMBL" id="ASRX01000093">
    <property type="protein sequence ID" value="EYF00983.1"/>
    <property type="molecule type" value="Genomic_DNA"/>
</dbReference>
<dbReference type="RefSeq" id="WP_231511947.1">
    <property type="nucleotide sequence ID" value="NZ_ASRX01000093.1"/>
</dbReference>
<accession>A0A017SVH3</accession>
<organism evidence="2 3">
    <name type="scientific">Chondromyces apiculatus DSM 436</name>
    <dbReference type="NCBI Taxonomy" id="1192034"/>
    <lineage>
        <taxon>Bacteria</taxon>
        <taxon>Pseudomonadati</taxon>
        <taxon>Myxococcota</taxon>
        <taxon>Polyangia</taxon>
        <taxon>Polyangiales</taxon>
        <taxon>Polyangiaceae</taxon>
        <taxon>Chondromyces</taxon>
    </lineage>
</organism>
<dbReference type="STRING" id="1192034.CAP_8851"/>
<keyword evidence="3" id="KW-1185">Reference proteome</keyword>
<feature type="compositionally biased region" description="Low complexity" evidence="1">
    <location>
        <begin position="491"/>
        <end position="509"/>
    </location>
</feature>
<evidence type="ECO:0000313" key="3">
    <source>
        <dbReference type="Proteomes" id="UP000019678"/>
    </source>
</evidence>
<proteinExistence type="predicted"/>
<dbReference type="Proteomes" id="UP000019678">
    <property type="component" value="Unassembled WGS sequence"/>
</dbReference>
<evidence type="ECO:0008006" key="4">
    <source>
        <dbReference type="Google" id="ProtNLM"/>
    </source>
</evidence>
<evidence type="ECO:0000256" key="1">
    <source>
        <dbReference type="SAM" id="MobiDB-lite"/>
    </source>
</evidence>
<gene>
    <name evidence="2" type="ORF">CAP_8851</name>
</gene>
<dbReference type="AlphaFoldDB" id="A0A017SVH3"/>
<evidence type="ECO:0000313" key="2">
    <source>
        <dbReference type="EMBL" id="EYF00983.1"/>
    </source>
</evidence>